<dbReference type="FunFam" id="1.20.120.350:FF:000005">
    <property type="entry name" value="Sodium channel protein"/>
    <property type="match status" value="1"/>
</dbReference>
<dbReference type="Gene3D" id="1.10.287.70">
    <property type="match status" value="4"/>
</dbReference>
<keyword evidence="16 21" id="KW-0407">Ion channel</keyword>
<evidence type="ECO:0000313" key="26">
    <source>
        <dbReference type="Ensembl" id="ENSCCRP00000127718.1"/>
    </source>
</evidence>
<comment type="caution">
    <text evidence="21">Lacks conserved residue(s) required for the propagation of feature annotation.</text>
</comment>
<dbReference type="InterPro" id="IPR010526">
    <property type="entry name" value="Na_trans_assoc_dom"/>
</dbReference>
<accession>A0A9J7Z9I5</accession>
<dbReference type="InterPro" id="IPR001696">
    <property type="entry name" value="Na_channel_asu"/>
</dbReference>
<dbReference type="Ensembl" id="ENSCCRT00000149583.1">
    <property type="protein sequence ID" value="ENSCCRP00000127718.1"/>
    <property type="gene ID" value="ENSCCRG00000033268.2"/>
</dbReference>
<dbReference type="FunFam" id="1.20.120.350:FF:000004">
    <property type="entry name" value="Sodium channel protein"/>
    <property type="match status" value="1"/>
</dbReference>
<dbReference type="SUPFAM" id="SSF81324">
    <property type="entry name" value="Voltage-gated potassium channels"/>
    <property type="match status" value="4"/>
</dbReference>
<evidence type="ECO:0000256" key="19">
    <source>
        <dbReference type="ARBA" id="ARBA00055248"/>
    </source>
</evidence>
<comment type="subcellular location">
    <subcellularLocation>
        <location evidence="1 21">Cell membrane</location>
        <topology evidence="1 21">Multi-pass membrane protein</topology>
    </subcellularLocation>
</comment>
<dbReference type="Pfam" id="PF06512">
    <property type="entry name" value="Na_trans_assoc"/>
    <property type="match status" value="1"/>
</dbReference>
<keyword evidence="14" id="KW-0325">Glycoprotein</keyword>
<dbReference type="InterPro" id="IPR027359">
    <property type="entry name" value="Volt_channel_dom_sf"/>
</dbReference>
<dbReference type="FunFam" id="1.10.238.10:FF:000002">
    <property type="entry name" value="Sodium channel protein"/>
    <property type="match status" value="1"/>
</dbReference>
<evidence type="ECO:0000256" key="7">
    <source>
        <dbReference type="ARBA" id="ARBA00022843"/>
    </source>
</evidence>
<comment type="function">
    <text evidence="19">Pore-forming subunit of a voltage-gated sodium (Nav) channel that directly mediates the depolarizing phase of action potentials in excitable membranes. Navs, also called VGSCs (voltage-gated sodium channels) or VDSCs (voltage-dependent sodium channels), operate by switching between closed and open conformations depending on the voltage difference across the membrane. In the open conformation they allow Na(+) ions to selectively pass through the pore, along their electrochemical gradient. The influx of Na+ ions provokes membrane depolarization, initiating the propagation of electrical signals throughout cells and tissues.</text>
</comment>
<organism evidence="26 27">
    <name type="scientific">Cyprinus carpio carpio</name>
    <dbReference type="NCBI Taxonomy" id="630221"/>
    <lineage>
        <taxon>Eukaryota</taxon>
        <taxon>Metazoa</taxon>
        <taxon>Chordata</taxon>
        <taxon>Craniata</taxon>
        <taxon>Vertebrata</taxon>
        <taxon>Euteleostomi</taxon>
        <taxon>Actinopterygii</taxon>
        <taxon>Neopterygii</taxon>
        <taxon>Teleostei</taxon>
        <taxon>Ostariophysi</taxon>
        <taxon>Cypriniformes</taxon>
        <taxon>Cyprinidae</taxon>
        <taxon>Cyprininae</taxon>
        <taxon>Cyprinus</taxon>
    </lineage>
</organism>
<keyword evidence="8 21" id="KW-0851">Voltage-gated channel</keyword>
<dbReference type="GO" id="GO:0005248">
    <property type="term" value="F:voltage-gated sodium channel activity"/>
    <property type="evidence" value="ECO:0007669"/>
    <property type="project" value="InterPro"/>
</dbReference>
<evidence type="ECO:0000259" key="25">
    <source>
        <dbReference type="Pfam" id="PF24609"/>
    </source>
</evidence>
<evidence type="ECO:0000256" key="4">
    <source>
        <dbReference type="ARBA" id="ARBA00022475"/>
    </source>
</evidence>
<name>A0A9J7Z9I5_CYPCA</name>
<dbReference type="FunFam" id="1.20.120.350:FF:000002">
    <property type="entry name" value="Sodium channel protein"/>
    <property type="match status" value="1"/>
</dbReference>
<comment type="catalytic activity">
    <reaction evidence="17">
        <text>Na(+)(in) = Na(+)(out)</text>
        <dbReference type="Rhea" id="RHEA:34963"/>
        <dbReference type="ChEBI" id="CHEBI:29101"/>
    </reaction>
</comment>
<evidence type="ECO:0000256" key="20">
    <source>
        <dbReference type="ARBA" id="ARBA00064899"/>
    </source>
</evidence>
<feature type="domain" description="SCN5A-like C-terminal IQ motif" evidence="25">
    <location>
        <begin position="1655"/>
        <end position="1686"/>
    </location>
</feature>
<keyword evidence="4" id="KW-1003">Cell membrane</keyword>
<evidence type="ECO:0000256" key="2">
    <source>
        <dbReference type="ARBA" id="ARBA00022448"/>
    </source>
</evidence>
<evidence type="ECO:0000256" key="15">
    <source>
        <dbReference type="ARBA" id="ARBA00023201"/>
    </source>
</evidence>
<feature type="transmembrane region" description="Helical" evidence="21">
    <location>
        <begin position="526"/>
        <end position="549"/>
    </location>
</feature>
<evidence type="ECO:0000256" key="17">
    <source>
        <dbReference type="ARBA" id="ARBA00036239"/>
    </source>
</evidence>
<protein>
    <recommendedName>
        <fullName evidence="21">Sodium channel protein</fullName>
    </recommendedName>
</protein>
<evidence type="ECO:0000256" key="6">
    <source>
        <dbReference type="ARBA" id="ARBA00022737"/>
    </source>
</evidence>
<keyword evidence="7" id="KW-0832">Ubl conjugation</keyword>
<dbReference type="FunFam" id="1.20.120.350:FF:000003">
    <property type="entry name" value="Voltage-dependent sodium channel"/>
    <property type="match status" value="1"/>
</dbReference>
<evidence type="ECO:0000259" key="23">
    <source>
        <dbReference type="Pfam" id="PF00520"/>
    </source>
</evidence>
<feature type="transmembrane region" description="Helical" evidence="21">
    <location>
        <begin position="345"/>
        <end position="372"/>
    </location>
</feature>
<reference evidence="26" key="1">
    <citation type="submission" date="2025-08" db="UniProtKB">
        <authorList>
            <consortium name="Ensembl"/>
        </authorList>
    </citation>
    <scope>IDENTIFICATION</scope>
</reference>
<evidence type="ECO:0000256" key="13">
    <source>
        <dbReference type="ARBA" id="ARBA00023157"/>
    </source>
</evidence>
<evidence type="ECO:0000256" key="1">
    <source>
        <dbReference type="ARBA" id="ARBA00004651"/>
    </source>
</evidence>
<dbReference type="Proteomes" id="UP001108240">
    <property type="component" value="Unplaced"/>
</dbReference>
<feature type="transmembrane region" description="Helical" evidence="21">
    <location>
        <begin position="221"/>
        <end position="244"/>
    </location>
</feature>
<keyword evidence="11 21" id="KW-0406">Ion transport</keyword>
<dbReference type="SMART" id="SM00015">
    <property type="entry name" value="IQ"/>
    <property type="match status" value="1"/>
</dbReference>
<evidence type="ECO:0000256" key="10">
    <source>
        <dbReference type="ARBA" id="ARBA00023053"/>
    </source>
</evidence>
<dbReference type="Gene3D" id="1.20.5.1190">
    <property type="entry name" value="iswi atpase"/>
    <property type="match status" value="1"/>
</dbReference>
<comment type="function">
    <text evidence="21">Mediates the voltage-dependent sodium ion permeability of excitable membranes. Assuming opened or closed conformations in response to the voltage difference across the membrane, the protein forms a sodium-selective channel through which Na(+) ions may pass in accordance with their electrochemical gradient.</text>
</comment>
<dbReference type="Pfam" id="PF00520">
    <property type="entry name" value="Ion_trans"/>
    <property type="match status" value="4"/>
</dbReference>
<dbReference type="Gene3D" id="1.20.120.350">
    <property type="entry name" value="Voltage-gated potassium channels. Chain C"/>
    <property type="match status" value="4"/>
</dbReference>
<evidence type="ECO:0000256" key="11">
    <source>
        <dbReference type="ARBA" id="ARBA00023065"/>
    </source>
</evidence>
<feature type="transmembrane region" description="Helical" evidence="21">
    <location>
        <begin position="1207"/>
        <end position="1230"/>
    </location>
</feature>
<keyword evidence="3 21" id="KW-0894">Sodium channel</keyword>
<dbReference type="InterPro" id="IPR043203">
    <property type="entry name" value="VGCC_Ca_Na"/>
</dbReference>
<evidence type="ECO:0000256" key="9">
    <source>
        <dbReference type="ARBA" id="ARBA00022989"/>
    </source>
</evidence>
<evidence type="ECO:0000256" key="8">
    <source>
        <dbReference type="ARBA" id="ARBA00022882"/>
    </source>
</evidence>
<dbReference type="GeneTree" id="ENSGT00940000154992"/>
<keyword evidence="2 21" id="KW-0813">Transport</keyword>
<feature type="domain" description="Sodium ion transport-associated" evidence="24">
    <location>
        <begin position="733"/>
        <end position="963"/>
    </location>
</feature>
<feature type="transmembrane region" description="Helical" evidence="21">
    <location>
        <begin position="1100"/>
        <end position="1120"/>
    </location>
</feature>
<feature type="transmembrane region" description="Helical" evidence="21">
    <location>
        <begin position="1008"/>
        <end position="1024"/>
    </location>
</feature>
<feature type="domain" description="Ion transport" evidence="23">
    <location>
        <begin position="1288"/>
        <end position="1543"/>
    </location>
</feature>
<comment type="subunit">
    <text evidence="20">Voltage-gated sodium (Nav) channels consist of an ion-conducting alpha subunit which is functional on its own associated with regulatory beta subunits.</text>
</comment>
<dbReference type="CDD" id="cd13433">
    <property type="entry name" value="Na_channel_gate"/>
    <property type="match status" value="1"/>
</dbReference>
<feature type="transmembrane region" description="Helical" evidence="21">
    <location>
        <begin position="606"/>
        <end position="634"/>
    </location>
</feature>
<dbReference type="PANTHER" id="PTHR10037:SF292">
    <property type="entry name" value="SODIUM CHANNEL PROTEIN"/>
    <property type="match status" value="1"/>
</dbReference>
<feature type="domain" description="Ion transport" evidence="23">
    <location>
        <begin position="108"/>
        <end position="378"/>
    </location>
</feature>
<feature type="transmembrane region" description="Helical" evidence="21">
    <location>
        <begin position="1319"/>
        <end position="1341"/>
    </location>
</feature>
<feature type="region of interest" description="Disordered" evidence="22">
    <location>
        <begin position="828"/>
        <end position="849"/>
    </location>
</feature>
<feature type="transmembrane region" description="Helical" evidence="21">
    <location>
        <begin position="496"/>
        <end position="514"/>
    </location>
</feature>
<evidence type="ECO:0000256" key="16">
    <source>
        <dbReference type="ARBA" id="ARBA00023303"/>
    </source>
</evidence>
<evidence type="ECO:0000256" key="18">
    <source>
        <dbReference type="ARBA" id="ARBA00038083"/>
    </source>
</evidence>
<feature type="region of interest" description="Disordered" evidence="22">
    <location>
        <begin position="1747"/>
        <end position="1770"/>
    </location>
</feature>
<keyword evidence="10 21" id="KW-0915">Sodium</keyword>
<dbReference type="PANTHER" id="PTHR10037">
    <property type="entry name" value="VOLTAGE-GATED CATION CHANNEL CALCIUM AND SODIUM"/>
    <property type="match status" value="1"/>
</dbReference>
<comment type="similarity">
    <text evidence="18">Belongs to the sodium channel (TC 1.A.1.10) family. Nav1.4/SCN4A subfamily.</text>
</comment>
<dbReference type="InterPro" id="IPR044564">
    <property type="entry name" value="Na_chnl_inactivation_gate"/>
</dbReference>
<feature type="transmembrane region" description="Helical" evidence="21">
    <location>
        <begin position="1353"/>
        <end position="1372"/>
    </location>
</feature>
<evidence type="ECO:0000313" key="27">
    <source>
        <dbReference type="Proteomes" id="UP001108240"/>
    </source>
</evidence>
<feature type="transmembrane region" description="Helical" evidence="21">
    <location>
        <begin position="1289"/>
        <end position="1307"/>
    </location>
</feature>
<evidence type="ECO:0000256" key="12">
    <source>
        <dbReference type="ARBA" id="ARBA00023136"/>
    </source>
</evidence>
<dbReference type="FunFam" id="1.10.287.70:FF:000006">
    <property type="entry name" value="Sodium channel protein"/>
    <property type="match status" value="1"/>
</dbReference>
<dbReference type="InterPro" id="IPR058542">
    <property type="entry name" value="IQ_SCN5A_C"/>
</dbReference>
<dbReference type="PRINTS" id="PR00170">
    <property type="entry name" value="NACHANNEL"/>
</dbReference>
<reference evidence="26" key="2">
    <citation type="submission" date="2025-09" db="UniProtKB">
        <authorList>
            <consortium name="Ensembl"/>
        </authorList>
    </citation>
    <scope>IDENTIFICATION</scope>
</reference>
<evidence type="ECO:0000256" key="21">
    <source>
        <dbReference type="RuleBase" id="RU361132"/>
    </source>
</evidence>
<proteinExistence type="inferred from homology"/>
<feature type="transmembrane region" description="Helical" evidence="21">
    <location>
        <begin position="1036"/>
        <end position="1055"/>
    </location>
</feature>
<evidence type="ECO:0000256" key="5">
    <source>
        <dbReference type="ARBA" id="ARBA00022692"/>
    </source>
</evidence>
<dbReference type="FunFam" id="1.10.287.70:FF:000001">
    <property type="entry name" value="Sodium channel protein"/>
    <property type="match status" value="1"/>
</dbReference>
<dbReference type="FunFam" id="1.20.5.1190:FF:000001">
    <property type="entry name" value="Sodium channel protein"/>
    <property type="match status" value="1"/>
</dbReference>
<dbReference type="GO" id="GO:0086010">
    <property type="term" value="P:membrane depolarization during action potential"/>
    <property type="evidence" value="ECO:0007669"/>
    <property type="project" value="TreeGrafter"/>
</dbReference>
<dbReference type="InterPro" id="IPR000048">
    <property type="entry name" value="IQ_motif_EF-hand-BS"/>
</dbReference>
<dbReference type="InterPro" id="IPR005821">
    <property type="entry name" value="Ion_trans_dom"/>
</dbReference>
<evidence type="ECO:0000256" key="22">
    <source>
        <dbReference type="SAM" id="MobiDB-lite"/>
    </source>
</evidence>
<dbReference type="Pfam" id="PF24609">
    <property type="entry name" value="IQ_SCN5A_C"/>
    <property type="match status" value="1"/>
</dbReference>
<feature type="transmembrane region" description="Helical" evidence="21">
    <location>
        <begin position="1420"/>
        <end position="1442"/>
    </location>
</feature>
<dbReference type="Gene3D" id="1.10.238.10">
    <property type="entry name" value="EF-hand"/>
    <property type="match status" value="1"/>
</dbReference>
<feature type="domain" description="Ion transport" evidence="23">
    <location>
        <begin position="495"/>
        <end position="726"/>
    </location>
</feature>
<sequence length="1770" mass="201751">MATMLLPAGPDGLRLYTRESLAAIEQRISEERTKNTKDNKADPGNTEEPKPRADLEAGKVLPRIFGEIPAGLVGVPLEDIDPFYFKNQRTFIVLNKGKAIFRFSATSALFIMCTILTNCSFMAMSDPPLYTFTGIYTFESVIKILARGFCTEPFTFLRDPWNWLDFSVIVMAYVTEFVDLGNVSALRTFRVLRALKTISVIPGLKTIVSALIQSVKKLADVMILTVFCLSVFALIGLQLFMGILRQKCVRSPAHCINSTYPDNGSFVYNFYKIEGSKDALICGYSSDAGKCPDGFDCLKTGRNPNYGYTSFDTFGWAFLALFRLMTQDYWENLYHQTLRSAGKTYMIFFVLVIFLGSFYLVNLILAVVAMAYEEQNQATIAEAWAKEREFQLAMEQLRKEQRMAALAVDLSPSPFSRKDSVKFQSRTRSHRTLSEEMEDNSLPKFDPFDEKVKLEEAHQKCPPCWYEFAKKYLVWTCSPAWLRMKEGLKVMVMDPFLDLAITICIVLNTLFMALEHYPMTDEFNSMLSVGNLVFTGIFTAEMVLKIFALDPYYYFQQGWNIFDGIIVCLSLMELGLSNVEGLSVLRSFRLLRVFKLAKSWPTLNTLIKIIGNSVGALGNLTLVLAIIVFIFAVVGMQLFGKNYQDCVCKISYDCTLPRWHMKDFFHSFLIVFRVLCGEWIETMWDCMEVAGQPLCILVFMLVMVIGNLVVLNLFLALLLSSFSSDNLSAPDEDGEMNNLQIAISRIHFGFTWLLDGIKDLFNGNLAGCRQKAKEKQVSLKKNHTECNGGVGSLEQHVGKCIIPEGEDSYMTNPNLTICVPIAPGESDVEFPEEEEDEETESSEDEDSLSTSQIMLEVTDLDLCACGLNAYAIAPYFWSKCLFKTQCKLCCLVQQEVVSLSEGSTVDLRKPGEDEEEYSEMADDGMDPEECFPEFCMQRCECCNINTARGLGQVWWRLRKTCYQIVEHSWFETFIIFMILLSSGALAFEDIYIEQRKVVKVVLEYADKVFSYIFVLEMFLKWIAYGFKKYFTNYWCWLDFLIVDVSLISLVANSLGYSDFGAIKSLRTLRALRPLRALSRFEGMRVVVNALIGAIPSIMNVLLVCLIFWLIFSIMGVNLFAGKFGKCVNRTGYIHGVTLVNNKSDCQAMNDTQFYWTKVKVNFDNVGLGYLSLLQVATFKGWMEIMYAAVDSRGVEEQPVKEINLYMYLYFVIFIIFGSFFTLNLFIGVIIDNFNQQKRMIGGQDIFMTEEQKKYYNAMKKLGSKKPQKPIPRPVNILQGFFFDLVSKQAFDITIMMLIILNMITMMVETDEQSARMETILNNINLAFIVTFTTECLIKIFALRCYFFTISWNIFDFVVVILSIVGIVLADIIEKYFVSPTLFRVIRLARIGRVLRLIRAAKGIRTLLFALMMSLPALFNIGLLLFLVMFIYAIFGMANFAYVKKQGGIDDMFNFETFGNSIICLFQITTSAGWDNLLDPILNNSPEECSSSYINTGTNTKGNCGNPSVGITFFVSYIIISFLIVVNMYIAIILENFSVATEESTEPLSEDDFEMFYEVWEKFDVEATHFIEYSKLSSFADSLSEPLRIAKPNKIKLINMDLPMVSGDRIHCLDILFAFTKRVLGETGEMDALKQQMEEKFMMTNPSKISHEPITTTLRRKQEEISASLIQRAYRRHLIRRQMKQASYLYRHINQNAPWSEEDCTLEREGLIASMIQEHFGPEKGPQYLACSPPSYEAVTRDPSDRFKMLIPDSQSSEPPKSEETYDETFL</sequence>
<keyword evidence="27" id="KW-1185">Reference proteome</keyword>
<evidence type="ECO:0000259" key="24">
    <source>
        <dbReference type="Pfam" id="PF06512"/>
    </source>
</evidence>
<evidence type="ECO:0000256" key="3">
    <source>
        <dbReference type="ARBA" id="ARBA00022461"/>
    </source>
</evidence>
<dbReference type="GO" id="GO:0001518">
    <property type="term" value="C:voltage-gated sodium channel complex"/>
    <property type="evidence" value="ECO:0007669"/>
    <property type="project" value="UniProtKB-UniRule"/>
</dbReference>
<keyword evidence="15 21" id="KW-0739">Sodium transport</keyword>
<feature type="transmembrane region" description="Helical" evidence="21">
    <location>
        <begin position="1510"/>
        <end position="1533"/>
    </location>
</feature>
<dbReference type="GO" id="GO:0019228">
    <property type="term" value="P:neuronal action potential"/>
    <property type="evidence" value="ECO:0007669"/>
    <property type="project" value="TreeGrafter"/>
</dbReference>
<feature type="transmembrane region" description="Helical" evidence="21">
    <location>
        <begin position="99"/>
        <end position="123"/>
    </location>
</feature>
<feature type="region of interest" description="Disordered" evidence="22">
    <location>
        <begin position="27"/>
        <end position="53"/>
    </location>
</feature>
<dbReference type="PROSITE" id="PS50096">
    <property type="entry name" value="IQ"/>
    <property type="match status" value="1"/>
</dbReference>
<feature type="transmembrane region" description="Helical" evidence="21">
    <location>
        <begin position="694"/>
        <end position="719"/>
    </location>
</feature>
<feature type="domain" description="Ion transport" evidence="23">
    <location>
        <begin position="967"/>
        <end position="1238"/>
    </location>
</feature>
<keyword evidence="6" id="KW-0677">Repeat</keyword>
<keyword evidence="9 21" id="KW-1133">Transmembrane helix</keyword>
<keyword evidence="12 21" id="KW-0472">Membrane</keyword>
<keyword evidence="5 21" id="KW-0812">Transmembrane</keyword>
<feature type="transmembrane region" description="Helical" evidence="21">
    <location>
        <begin position="968"/>
        <end position="987"/>
    </location>
</feature>
<evidence type="ECO:0000256" key="14">
    <source>
        <dbReference type="ARBA" id="ARBA00023180"/>
    </source>
</evidence>
<keyword evidence="13" id="KW-1015">Disulfide bond</keyword>
<feature type="compositionally biased region" description="Acidic residues" evidence="22">
    <location>
        <begin position="828"/>
        <end position="847"/>
    </location>
</feature>